<organism evidence="3 4">
    <name type="scientific">Candidatus Nitrospira neomarina</name>
    <dbReference type="NCBI Taxonomy" id="3020899"/>
    <lineage>
        <taxon>Bacteria</taxon>
        <taxon>Pseudomonadati</taxon>
        <taxon>Nitrospirota</taxon>
        <taxon>Nitrospiria</taxon>
        <taxon>Nitrospirales</taxon>
        <taxon>Nitrospiraceae</taxon>
        <taxon>Nitrospira</taxon>
    </lineage>
</organism>
<protein>
    <submittedName>
        <fullName evidence="3">Superoxide dismutase family protein</fullName>
    </submittedName>
</protein>
<dbReference type="GO" id="GO:0046872">
    <property type="term" value="F:metal ion binding"/>
    <property type="evidence" value="ECO:0007669"/>
    <property type="project" value="InterPro"/>
</dbReference>
<dbReference type="GO" id="GO:0006801">
    <property type="term" value="P:superoxide metabolic process"/>
    <property type="evidence" value="ECO:0007669"/>
    <property type="project" value="InterPro"/>
</dbReference>
<feature type="domain" description="Superoxide dismutase copper/zinc binding" evidence="2">
    <location>
        <begin position="50"/>
        <end position="204"/>
    </location>
</feature>
<dbReference type="Pfam" id="PF00080">
    <property type="entry name" value="Sod_Cu"/>
    <property type="match status" value="1"/>
</dbReference>
<reference evidence="3 4" key="1">
    <citation type="submission" date="2023-01" db="EMBL/GenBank/DDBJ databases">
        <title>Cultivation and genomic characterization of new, ubiquitous marine nitrite-oxidizing bacteria from the Nitrospirales.</title>
        <authorList>
            <person name="Mueller A.J."/>
            <person name="Daebeler A."/>
            <person name="Herbold C.W."/>
            <person name="Kirkegaard R.H."/>
            <person name="Daims H."/>
        </authorList>
    </citation>
    <scope>NUCLEOTIDE SEQUENCE [LARGE SCALE GENOMIC DNA]</scope>
    <source>
        <strain evidence="3 4">DK</strain>
    </source>
</reference>
<comment type="similarity">
    <text evidence="1">Belongs to the Cu-Zn superoxide dismutase family.</text>
</comment>
<dbReference type="Proteomes" id="UP001302494">
    <property type="component" value="Chromosome"/>
</dbReference>
<dbReference type="SUPFAM" id="SSF49329">
    <property type="entry name" value="Cu,Zn superoxide dismutase-like"/>
    <property type="match status" value="1"/>
</dbReference>
<proteinExistence type="inferred from homology"/>
<keyword evidence="4" id="KW-1185">Reference proteome</keyword>
<dbReference type="KEGG" id="nneo:PQG83_00270"/>
<dbReference type="EMBL" id="CP116968">
    <property type="protein sequence ID" value="WNM62212.1"/>
    <property type="molecule type" value="Genomic_DNA"/>
</dbReference>
<gene>
    <name evidence="3" type="ORF">PQG83_00270</name>
</gene>
<evidence type="ECO:0000259" key="2">
    <source>
        <dbReference type="Pfam" id="PF00080"/>
    </source>
</evidence>
<dbReference type="RefSeq" id="WP_312745375.1">
    <property type="nucleotide sequence ID" value="NZ_CP116968.1"/>
</dbReference>
<dbReference type="AlphaFoldDB" id="A0AA96GJ10"/>
<accession>A0AA96GJ10</accession>
<sequence>MKSSFLFGGFVACLAMVGFGYSDADAKRLFNKGVEKATAEIAGCTDPEIQGRATLKERFTEEGIKEVEVSMFVKGLSDGKHAVHIHEAAACEPCSAAKGHHDPGAIELYSGNPNAPDSPHFNHPFHMGDLVNIEVRNGIGVMHTTTNRITLSEGRLSIFDEGAGDDADSAFIIHTNPDLYCDLVGEDELVAGCAGGPRDACGIIEPVTRPDR</sequence>
<evidence type="ECO:0000313" key="3">
    <source>
        <dbReference type="EMBL" id="WNM62212.1"/>
    </source>
</evidence>
<evidence type="ECO:0000313" key="4">
    <source>
        <dbReference type="Proteomes" id="UP001302494"/>
    </source>
</evidence>
<dbReference type="Gene3D" id="2.60.40.200">
    <property type="entry name" value="Superoxide dismutase, copper/zinc binding domain"/>
    <property type="match status" value="1"/>
</dbReference>
<dbReference type="InterPro" id="IPR001424">
    <property type="entry name" value="SOD_Cu_Zn_dom"/>
</dbReference>
<evidence type="ECO:0000256" key="1">
    <source>
        <dbReference type="ARBA" id="ARBA00010457"/>
    </source>
</evidence>
<name>A0AA96GJ10_9BACT</name>
<dbReference type="InterPro" id="IPR036423">
    <property type="entry name" value="SOD-like_Cu/Zn_dom_sf"/>
</dbReference>